<evidence type="ECO:0000313" key="1">
    <source>
        <dbReference type="EMBL" id="OBZ75737.1"/>
    </source>
</evidence>
<dbReference type="OrthoDB" id="3134980at2759"/>
<accession>A0A1C7MGJ4</accession>
<sequence length="163" mass="18267">MPEILSVLCGLFIEADCVKIKGDSTDLLRQLRGMVLSLALKTSGCYSALLIDFRERPAATIWNAPEREGIKPVQSVLMCHNVIDGRLHLECQHFIPMSTRQQDCLRPNCLYSRRHAHPIGCKSPSCIRLMSAPQRNPIRISETKCADCVMRERVGDRGMLGCS</sequence>
<keyword evidence="2" id="KW-1185">Reference proteome</keyword>
<dbReference type="AlphaFoldDB" id="A0A1C7MGJ4"/>
<organism evidence="1 2">
    <name type="scientific">Grifola frondosa</name>
    <name type="common">Maitake</name>
    <name type="synonym">Polyporus frondosus</name>
    <dbReference type="NCBI Taxonomy" id="5627"/>
    <lineage>
        <taxon>Eukaryota</taxon>
        <taxon>Fungi</taxon>
        <taxon>Dikarya</taxon>
        <taxon>Basidiomycota</taxon>
        <taxon>Agaricomycotina</taxon>
        <taxon>Agaricomycetes</taxon>
        <taxon>Polyporales</taxon>
        <taxon>Grifolaceae</taxon>
        <taxon>Grifola</taxon>
    </lineage>
</organism>
<name>A0A1C7MGJ4_GRIFR</name>
<comment type="caution">
    <text evidence="1">The sequence shown here is derived from an EMBL/GenBank/DDBJ whole genome shotgun (WGS) entry which is preliminary data.</text>
</comment>
<gene>
    <name evidence="1" type="ORF">A0H81_04416</name>
</gene>
<protein>
    <submittedName>
        <fullName evidence="1">Uncharacterized protein</fullName>
    </submittedName>
</protein>
<evidence type="ECO:0000313" key="2">
    <source>
        <dbReference type="Proteomes" id="UP000092993"/>
    </source>
</evidence>
<proteinExistence type="predicted"/>
<dbReference type="Proteomes" id="UP000092993">
    <property type="component" value="Unassembled WGS sequence"/>
</dbReference>
<dbReference type="EMBL" id="LUGG01000004">
    <property type="protein sequence ID" value="OBZ75737.1"/>
    <property type="molecule type" value="Genomic_DNA"/>
</dbReference>
<reference evidence="1 2" key="1">
    <citation type="submission" date="2016-03" db="EMBL/GenBank/DDBJ databases">
        <title>Whole genome sequencing of Grifola frondosa 9006-11.</title>
        <authorList>
            <person name="Min B."/>
            <person name="Park H."/>
            <person name="Kim J.-G."/>
            <person name="Cho H."/>
            <person name="Oh Y.-L."/>
            <person name="Kong W.-S."/>
            <person name="Choi I.-G."/>
        </authorList>
    </citation>
    <scope>NUCLEOTIDE SEQUENCE [LARGE SCALE GENOMIC DNA]</scope>
    <source>
        <strain evidence="1 2">9006-11</strain>
    </source>
</reference>